<gene>
    <name evidence="2" type="ORF">HMPREF3200_00408</name>
</gene>
<dbReference type="OrthoDB" id="8610138at2"/>
<evidence type="ECO:0000259" key="1">
    <source>
        <dbReference type="Pfam" id="PF00149"/>
    </source>
</evidence>
<dbReference type="Gene3D" id="3.60.21.10">
    <property type="match status" value="1"/>
</dbReference>
<sequence>MIYAIADLHLDYTGEKSMEVFGDGWANYQERIFANWEKIIEENDTVLIPGDISWAMDTDQAKNDLRRIDEMKGKKILMKGNHDFWWSSLKKLEDLGFRSISFLQNNHFEVEGYDICGSRGWIAKDSKDFGEHDLKIFNRELIRLENSFKESKSIKKIALLHYPPLNVDGSFNEFFDLCKAYNVSKLIYGHLHGVGHKLIKEGNIEGIDVFCVAGDYIDFMPVRII</sequence>
<protein>
    <submittedName>
        <fullName evidence="2">Ser/Thr phosphatase family protein</fullName>
    </submittedName>
</protein>
<dbReference type="GO" id="GO:0016787">
    <property type="term" value="F:hydrolase activity"/>
    <property type="evidence" value="ECO:0007669"/>
    <property type="project" value="InterPro"/>
</dbReference>
<organism evidence="2 3">
    <name type="scientific">Anaerococcus tetradius</name>
    <dbReference type="NCBI Taxonomy" id="33036"/>
    <lineage>
        <taxon>Bacteria</taxon>
        <taxon>Bacillati</taxon>
        <taxon>Bacillota</taxon>
        <taxon>Tissierellia</taxon>
        <taxon>Tissierellales</taxon>
        <taxon>Peptoniphilaceae</taxon>
        <taxon>Anaerococcus</taxon>
    </lineage>
</organism>
<evidence type="ECO:0000313" key="2">
    <source>
        <dbReference type="EMBL" id="KWZ78927.1"/>
    </source>
</evidence>
<dbReference type="InterPro" id="IPR029052">
    <property type="entry name" value="Metallo-depent_PP-like"/>
</dbReference>
<dbReference type="EMBL" id="LRPM01000010">
    <property type="protein sequence ID" value="KWZ78927.1"/>
    <property type="molecule type" value="Genomic_DNA"/>
</dbReference>
<dbReference type="PIRSF" id="PIRSF033094">
    <property type="entry name" value="Pesterase_CT488"/>
    <property type="match status" value="1"/>
</dbReference>
<dbReference type="PANTHER" id="PTHR31302">
    <property type="entry name" value="TRANSMEMBRANE PROTEIN WITH METALLOPHOSPHOESTERASE DOMAIN-RELATED"/>
    <property type="match status" value="1"/>
</dbReference>
<keyword evidence="3" id="KW-1185">Reference proteome</keyword>
<dbReference type="InterPro" id="IPR051158">
    <property type="entry name" value="Metallophosphoesterase_sf"/>
</dbReference>
<reference evidence="3" key="1">
    <citation type="submission" date="2016-01" db="EMBL/GenBank/DDBJ databases">
        <authorList>
            <person name="Mitreva M."/>
            <person name="Pepin K.H."/>
            <person name="Mihindukulasuriya K.A."/>
            <person name="Fulton R."/>
            <person name="Fronick C."/>
            <person name="O'Laughlin M."/>
            <person name="Miner T."/>
            <person name="Herter B."/>
            <person name="Rosa B.A."/>
            <person name="Cordes M."/>
            <person name="Tomlinson C."/>
            <person name="Wollam A."/>
            <person name="Palsikar V.B."/>
            <person name="Mardis E.R."/>
            <person name="Wilson R.K."/>
        </authorList>
    </citation>
    <scope>NUCLEOTIDE SEQUENCE [LARGE SCALE GENOMIC DNA]</scope>
    <source>
        <strain evidence="3">MJR8151</strain>
    </source>
</reference>
<feature type="domain" description="Calcineurin-like phosphoesterase" evidence="1">
    <location>
        <begin position="2"/>
        <end position="192"/>
    </location>
</feature>
<name>A0A133KHD2_9FIRM</name>
<accession>A0A133KHD2</accession>
<proteinExistence type="predicted"/>
<dbReference type="SUPFAM" id="SSF56300">
    <property type="entry name" value="Metallo-dependent phosphatases"/>
    <property type="match status" value="1"/>
</dbReference>
<dbReference type="RefSeq" id="WP_004836175.1">
    <property type="nucleotide sequence ID" value="NZ_CAMPNK010000001.1"/>
</dbReference>
<dbReference type="PANTHER" id="PTHR31302:SF22">
    <property type="entry name" value="PHOSPHOESTERASE"/>
    <property type="match status" value="1"/>
</dbReference>
<dbReference type="Pfam" id="PF00149">
    <property type="entry name" value="Metallophos"/>
    <property type="match status" value="1"/>
</dbReference>
<dbReference type="PATRIC" id="fig|33036.3.peg.408"/>
<evidence type="ECO:0000313" key="3">
    <source>
        <dbReference type="Proteomes" id="UP000070383"/>
    </source>
</evidence>
<comment type="caution">
    <text evidence="2">The sequence shown here is derived from an EMBL/GenBank/DDBJ whole genome shotgun (WGS) entry which is preliminary data.</text>
</comment>
<dbReference type="InterPro" id="IPR004843">
    <property type="entry name" value="Calcineurin-like_PHP"/>
</dbReference>
<dbReference type="AlphaFoldDB" id="A0A133KHD2"/>
<dbReference type="InterPro" id="IPR014578">
    <property type="entry name" value="Pesterase_CT488"/>
</dbReference>
<dbReference type="STRING" id="33036.HMPREF3200_00408"/>
<dbReference type="Proteomes" id="UP000070383">
    <property type="component" value="Unassembled WGS sequence"/>
</dbReference>